<evidence type="ECO:0000313" key="3">
    <source>
        <dbReference type="EMBL" id="GMH25934.1"/>
    </source>
</evidence>
<dbReference type="EMBL" id="BSYO01000030">
    <property type="protein sequence ID" value="GMH25934.1"/>
    <property type="molecule type" value="Genomic_DNA"/>
</dbReference>
<keyword evidence="1" id="KW-0378">Hydrolase</keyword>
<dbReference type="Proteomes" id="UP001279734">
    <property type="component" value="Unassembled WGS sequence"/>
</dbReference>
<evidence type="ECO:0008006" key="5">
    <source>
        <dbReference type="Google" id="ProtNLM"/>
    </source>
</evidence>
<accession>A0AAD3Y3F8</accession>
<dbReference type="Gene3D" id="3.40.50.1820">
    <property type="entry name" value="alpha/beta hydrolase"/>
    <property type="match status" value="1"/>
</dbReference>
<dbReference type="InterPro" id="IPR029058">
    <property type="entry name" value="AB_hydrolase_fold"/>
</dbReference>
<organism evidence="3 4">
    <name type="scientific">Nepenthes gracilis</name>
    <name type="common">Slender pitcher plant</name>
    <dbReference type="NCBI Taxonomy" id="150966"/>
    <lineage>
        <taxon>Eukaryota</taxon>
        <taxon>Viridiplantae</taxon>
        <taxon>Streptophyta</taxon>
        <taxon>Embryophyta</taxon>
        <taxon>Tracheophyta</taxon>
        <taxon>Spermatophyta</taxon>
        <taxon>Magnoliopsida</taxon>
        <taxon>eudicotyledons</taxon>
        <taxon>Gunneridae</taxon>
        <taxon>Pentapetalae</taxon>
        <taxon>Caryophyllales</taxon>
        <taxon>Nepenthaceae</taxon>
        <taxon>Nepenthes</taxon>
    </lineage>
</organism>
<reference evidence="3" key="1">
    <citation type="submission" date="2023-05" db="EMBL/GenBank/DDBJ databases">
        <title>Nepenthes gracilis genome sequencing.</title>
        <authorList>
            <person name="Fukushima K."/>
        </authorList>
    </citation>
    <scope>NUCLEOTIDE SEQUENCE</scope>
    <source>
        <strain evidence="3">SING2019-196</strain>
    </source>
</reference>
<keyword evidence="4" id="KW-1185">Reference proteome</keyword>
<evidence type="ECO:0000256" key="1">
    <source>
        <dbReference type="ARBA" id="ARBA00022801"/>
    </source>
</evidence>
<evidence type="ECO:0000256" key="2">
    <source>
        <dbReference type="ARBA" id="ARBA00038334"/>
    </source>
</evidence>
<proteinExistence type="inferred from homology"/>
<gene>
    <name evidence="3" type="ORF">Nepgr_027777</name>
</gene>
<dbReference type="GO" id="GO:0016787">
    <property type="term" value="F:hydrolase activity"/>
    <property type="evidence" value="ECO:0007669"/>
    <property type="project" value="UniProtKB-KW"/>
</dbReference>
<name>A0AAD3Y3F8_NEPGR</name>
<dbReference type="InterPro" id="IPR000639">
    <property type="entry name" value="Epox_hydrolase-like"/>
</dbReference>
<sequence length="145" mass="16470">MIQEPGEVEEEFVRIGPARLFKGILTSHLPTPLVVPKGQNWKLPPKSDVIPLPPWFAEEDLKYLAEKNWELTGPWTGAQVQVPMKFITGDKDLIMSFPGTEDYIEEGSFKKDVPLLQDVVIMKGIGHFINQEKVNGINKHILDFF</sequence>
<evidence type="ECO:0000313" key="4">
    <source>
        <dbReference type="Proteomes" id="UP001279734"/>
    </source>
</evidence>
<dbReference type="AlphaFoldDB" id="A0AAD3Y3F8"/>
<comment type="similarity">
    <text evidence="2">Belongs to the AB hydrolase superfamily. Epoxide hydrolase family.</text>
</comment>
<dbReference type="PANTHER" id="PTHR43329">
    <property type="entry name" value="EPOXIDE HYDROLASE"/>
    <property type="match status" value="1"/>
</dbReference>
<protein>
    <recommendedName>
        <fullName evidence="5">Epoxide hydrolase</fullName>
    </recommendedName>
</protein>
<dbReference type="SUPFAM" id="SSF53474">
    <property type="entry name" value="alpha/beta-Hydrolases"/>
    <property type="match status" value="1"/>
</dbReference>
<dbReference type="PRINTS" id="PR00412">
    <property type="entry name" value="EPOXHYDRLASE"/>
</dbReference>
<comment type="caution">
    <text evidence="3">The sequence shown here is derived from an EMBL/GenBank/DDBJ whole genome shotgun (WGS) entry which is preliminary data.</text>
</comment>